<dbReference type="FunFam" id="3.30.70.270:FF:000020">
    <property type="entry name" value="Transposon Tf2-6 polyprotein-like Protein"/>
    <property type="match status" value="1"/>
</dbReference>
<dbReference type="GO" id="GO:0006508">
    <property type="term" value="P:proteolysis"/>
    <property type="evidence" value="ECO:0007669"/>
    <property type="project" value="UniProtKB-KW"/>
</dbReference>
<dbReference type="InterPro" id="IPR041373">
    <property type="entry name" value="RT_RNaseH"/>
</dbReference>
<dbReference type="Gene3D" id="3.10.10.10">
    <property type="entry name" value="HIV Type 1 Reverse Transcriptase, subunit A, domain 1"/>
    <property type="match status" value="1"/>
</dbReference>
<dbReference type="Gene3D" id="3.30.70.270">
    <property type="match status" value="2"/>
</dbReference>
<dbReference type="InterPro" id="IPR036397">
    <property type="entry name" value="RNaseH_sf"/>
</dbReference>
<evidence type="ECO:0000256" key="5">
    <source>
        <dbReference type="ARBA" id="ARBA00022759"/>
    </source>
</evidence>
<proteinExistence type="predicted"/>
<feature type="region of interest" description="Disordered" evidence="8">
    <location>
        <begin position="786"/>
        <end position="828"/>
    </location>
</feature>
<dbReference type="SUPFAM" id="SSF56672">
    <property type="entry name" value="DNA/RNA polymerases"/>
    <property type="match status" value="1"/>
</dbReference>
<dbReference type="Pfam" id="PF17917">
    <property type="entry name" value="RT_RNaseH"/>
    <property type="match status" value="1"/>
</dbReference>
<name>A0A2N9HZ05_FAGSY</name>
<dbReference type="InterPro" id="IPR043128">
    <property type="entry name" value="Rev_trsase/Diguanyl_cyclase"/>
</dbReference>
<dbReference type="AlphaFoldDB" id="A0A2N9HZ05"/>
<dbReference type="Pfam" id="PF24626">
    <property type="entry name" value="SH3_Tf2-1"/>
    <property type="match status" value="1"/>
</dbReference>
<dbReference type="PANTHER" id="PTHR35046:SF9">
    <property type="entry name" value="RNA-DIRECTED DNA POLYMERASE"/>
    <property type="match status" value="1"/>
</dbReference>
<dbReference type="InterPro" id="IPR043502">
    <property type="entry name" value="DNA/RNA_pol_sf"/>
</dbReference>
<evidence type="ECO:0000259" key="9">
    <source>
        <dbReference type="PROSITE" id="PS50878"/>
    </source>
</evidence>
<dbReference type="InterPro" id="IPR012337">
    <property type="entry name" value="RNaseH-like_sf"/>
</dbReference>
<evidence type="ECO:0000313" key="11">
    <source>
        <dbReference type="EMBL" id="SPD19106.1"/>
    </source>
</evidence>
<dbReference type="PROSITE" id="PS50878">
    <property type="entry name" value="RT_POL"/>
    <property type="match status" value="1"/>
</dbReference>
<dbReference type="InterPro" id="IPR041588">
    <property type="entry name" value="Integrase_H2C2"/>
</dbReference>
<evidence type="ECO:0000256" key="3">
    <source>
        <dbReference type="ARBA" id="ARBA00022695"/>
    </source>
</evidence>
<feature type="domain" description="Integrase catalytic" evidence="10">
    <location>
        <begin position="465"/>
        <end position="625"/>
    </location>
</feature>
<dbReference type="SUPFAM" id="SSF53098">
    <property type="entry name" value="Ribonuclease H-like"/>
    <property type="match status" value="1"/>
</dbReference>
<dbReference type="GO" id="GO:0008233">
    <property type="term" value="F:peptidase activity"/>
    <property type="evidence" value="ECO:0007669"/>
    <property type="project" value="UniProtKB-KW"/>
</dbReference>
<protein>
    <recommendedName>
        <fullName evidence="12">Integrase catalytic domain-containing protein</fullName>
    </recommendedName>
</protein>
<dbReference type="FunFam" id="1.10.340.70:FF:000001">
    <property type="entry name" value="Retrovirus-related Pol polyprotein from transposon gypsy-like Protein"/>
    <property type="match status" value="1"/>
</dbReference>
<evidence type="ECO:0000259" key="10">
    <source>
        <dbReference type="PROSITE" id="PS50994"/>
    </source>
</evidence>
<dbReference type="GO" id="GO:0003676">
    <property type="term" value="F:nucleic acid binding"/>
    <property type="evidence" value="ECO:0007669"/>
    <property type="project" value="InterPro"/>
</dbReference>
<keyword evidence="3" id="KW-0548">Nucleotidyltransferase</keyword>
<gene>
    <name evidence="11" type="ORF">FSB_LOCUS46988</name>
</gene>
<dbReference type="FunFam" id="3.30.420.10:FF:000032">
    <property type="entry name" value="Retrovirus-related Pol polyprotein from transposon 297-like Protein"/>
    <property type="match status" value="1"/>
</dbReference>
<keyword evidence="1" id="KW-0645">Protease</keyword>
<evidence type="ECO:0000256" key="1">
    <source>
        <dbReference type="ARBA" id="ARBA00022670"/>
    </source>
</evidence>
<dbReference type="PANTHER" id="PTHR35046">
    <property type="entry name" value="ZINC KNUCKLE (CCHC-TYPE) FAMILY PROTEIN"/>
    <property type="match status" value="1"/>
</dbReference>
<dbReference type="CDD" id="cd01647">
    <property type="entry name" value="RT_LTR"/>
    <property type="match status" value="1"/>
</dbReference>
<dbReference type="InterPro" id="IPR056924">
    <property type="entry name" value="SH3_Tf2-1"/>
</dbReference>
<evidence type="ECO:0000256" key="4">
    <source>
        <dbReference type="ARBA" id="ARBA00022722"/>
    </source>
</evidence>
<dbReference type="Gene3D" id="1.10.340.70">
    <property type="match status" value="1"/>
</dbReference>
<dbReference type="PROSITE" id="PS50994">
    <property type="entry name" value="INTEGRASE"/>
    <property type="match status" value="1"/>
</dbReference>
<feature type="region of interest" description="Disordered" evidence="8">
    <location>
        <begin position="726"/>
        <end position="760"/>
    </location>
</feature>
<keyword evidence="7" id="KW-0695">RNA-directed DNA polymerase</keyword>
<accession>A0A2N9HZ05</accession>
<dbReference type="GO" id="GO:0015074">
    <property type="term" value="P:DNA integration"/>
    <property type="evidence" value="ECO:0007669"/>
    <property type="project" value="InterPro"/>
</dbReference>
<sequence length="1158" mass="133264">MLDELHGSCIFTKIDLKSGYHQIRMKEGDEWKTAFKTKYGLYEWLVMPFGLTNAPSTFMRLMNHALRAFLGRFVVVYFDDILVYSKSLDEHIDHLHCVLTVLRKEKLYANLKKCSFCLDKVVFLGFVVGAKGIAVDEEKVKAIKEWPTPKSITEVRSFHGLASFYRRFVKDFSTLAAPLTEIVKKSVGFKWGSEQDRAFIEIKERLCGAPLLALPDFSKTFEIECDASGIGIGAVLMQEKRPIAYFSEKLNGAALNYPTYDKELYALVRALETWQHYLWPKEFVIHTDHESLKHLKGQGKLNRRHAQWMEFIETFPYVIKYKQGKENIVADALSRRYALIATLNAKLLGFEYVKELYVNDDDFASVFAACEKAAFGKFYRLDGYLFRENRLCVPNSSMRELLVREAHGGGLMGHFGVRKTLDVLHEHFFWPKMKRDVERVCSRCVTCRQAKSRVLPHGLYTPLPVPSAPWVDISMDFVLGLPRSRKGRDSIFVVVDRFSKMAHFISCHKTDDATHIADLFFREIVRLHGVPRSIVSDRDVKFLSYFWKVLWGKLGTKLLFSTTCHPQTDGQTEVVNRTLSTLLRTIIQKNLKNWEDCLPFIEFAYNRSVHSTTDFSPFEIVYGFNPLTPLDLLPLPVNERTSLDGQKKAEMVKKLHESVRQHIEKKNEQYANKANKGRRQVIFEPGDWVWVHMRKERFPARRRSKLHPRGDGPFQVLERINDNAYKLDLPGDDSRSNPFEERGNDENQQAPLKDPLHVPVGPITRARSKKIKEALNGLIQDIWADSTTGHSKLGPKEDEGSGKKNRPGDGNQGGPSLKDPLQVPDGPITRSRAKKIKEAMQGLVQSTWDEASKSPTIKVDHNLCGVPTFELIKGKSQPLWRSSFVIWVLEAELIVGSRDSIPRVHIIWYQSKVSNQHITMSHKGDSSPKGKADNSSFVLQAMQQQFERLNFVLGEVRDRMDLQDAAIRNLQGGRDRRRRERRVENEYENEGDGEDEEDLASEVGSGRHRRVRRERGHEWNPGGRDGVDRSLGNIKMKIPSFQGRTDPEVYLEWEKKIDLVFDCHNYSEEKKVKLAVIEFTDYAIIWWDQLVTNRRRNMMEIKAPLQRTSFKYQLGQLREHEQRSSRMYSTGSFKSYGLKQIRGGPLGMIHLGNKESSL</sequence>
<dbReference type="Pfam" id="PF00078">
    <property type="entry name" value="RVT_1"/>
    <property type="match status" value="1"/>
</dbReference>
<dbReference type="Pfam" id="PF17921">
    <property type="entry name" value="Integrase_H2C2"/>
    <property type="match status" value="1"/>
</dbReference>
<feature type="region of interest" description="Disordered" evidence="8">
    <location>
        <begin position="973"/>
        <end position="1031"/>
    </location>
</feature>
<feature type="domain" description="Reverse transcriptase" evidence="9">
    <location>
        <begin position="1"/>
        <end position="128"/>
    </location>
</feature>
<keyword evidence="2" id="KW-0808">Transferase</keyword>
<organism evidence="11">
    <name type="scientific">Fagus sylvatica</name>
    <name type="common">Beechnut</name>
    <dbReference type="NCBI Taxonomy" id="28930"/>
    <lineage>
        <taxon>Eukaryota</taxon>
        <taxon>Viridiplantae</taxon>
        <taxon>Streptophyta</taxon>
        <taxon>Embryophyta</taxon>
        <taxon>Tracheophyta</taxon>
        <taxon>Spermatophyta</taxon>
        <taxon>Magnoliopsida</taxon>
        <taxon>eudicotyledons</taxon>
        <taxon>Gunneridae</taxon>
        <taxon>Pentapetalae</taxon>
        <taxon>rosids</taxon>
        <taxon>fabids</taxon>
        <taxon>Fagales</taxon>
        <taxon>Fagaceae</taxon>
        <taxon>Fagus</taxon>
    </lineage>
</organism>
<dbReference type="GO" id="GO:0003964">
    <property type="term" value="F:RNA-directed DNA polymerase activity"/>
    <property type="evidence" value="ECO:0007669"/>
    <property type="project" value="UniProtKB-KW"/>
</dbReference>
<reference evidence="11" key="1">
    <citation type="submission" date="2018-02" db="EMBL/GenBank/DDBJ databases">
        <authorList>
            <person name="Cohen D.B."/>
            <person name="Kent A.D."/>
        </authorList>
    </citation>
    <scope>NUCLEOTIDE SEQUENCE</scope>
</reference>
<feature type="compositionally biased region" description="Basic and acidic residues" evidence="8">
    <location>
        <begin position="732"/>
        <end position="745"/>
    </location>
</feature>
<dbReference type="FunFam" id="3.10.10.10:FF:000007">
    <property type="entry name" value="Retrovirus-related Pol polyprotein from transposon 17.6-like Protein"/>
    <property type="match status" value="1"/>
</dbReference>
<evidence type="ECO:0000256" key="7">
    <source>
        <dbReference type="ARBA" id="ARBA00022918"/>
    </source>
</evidence>
<dbReference type="CDD" id="cd09274">
    <property type="entry name" value="RNase_HI_RT_Ty3"/>
    <property type="match status" value="1"/>
</dbReference>
<keyword evidence="4" id="KW-0540">Nuclease</keyword>
<keyword evidence="5" id="KW-0255">Endonuclease</keyword>
<evidence type="ECO:0008006" key="12">
    <source>
        <dbReference type="Google" id="ProtNLM"/>
    </source>
</evidence>
<keyword evidence="6" id="KW-0378">Hydrolase</keyword>
<dbReference type="Gene3D" id="3.10.20.370">
    <property type="match status" value="1"/>
</dbReference>
<feature type="compositionally biased region" description="Acidic residues" evidence="8">
    <location>
        <begin position="986"/>
        <end position="1000"/>
    </location>
</feature>
<dbReference type="InterPro" id="IPR000477">
    <property type="entry name" value="RT_dom"/>
</dbReference>
<evidence type="ECO:0000256" key="2">
    <source>
        <dbReference type="ARBA" id="ARBA00022679"/>
    </source>
</evidence>
<evidence type="ECO:0000256" key="8">
    <source>
        <dbReference type="SAM" id="MobiDB-lite"/>
    </source>
</evidence>
<dbReference type="InterPro" id="IPR001584">
    <property type="entry name" value="Integrase_cat-core"/>
</dbReference>
<evidence type="ECO:0000256" key="6">
    <source>
        <dbReference type="ARBA" id="ARBA00022801"/>
    </source>
</evidence>
<dbReference type="GO" id="GO:0004519">
    <property type="term" value="F:endonuclease activity"/>
    <property type="evidence" value="ECO:0007669"/>
    <property type="project" value="UniProtKB-KW"/>
</dbReference>
<dbReference type="EMBL" id="OIVN01004758">
    <property type="protein sequence ID" value="SPD19106.1"/>
    <property type="molecule type" value="Genomic_DNA"/>
</dbReference>
<dbReference type="Gene3D" id="3.30.420.10">
    <property type="entry name" value="Ribonuclease H-like superfamily/Ribonuclease H"/>
    <property type="match status" value="1"/>
</dbReference>